<feature type="domain" description="HTH lysR-type" evidence="5">
    <location>
        <begin position="1"/>
        <end position="58"/>
    </location>
</feature>
<evidence type="ECO:0000256" key="2">
    <source>
        <dbReference type="ARBA" id="ARBA00023015"/>
    </source>
</evidence>
<dbReference type="PROSITE" id="PS50931">
    <property type="entry name" value="HTH_LYSR"/>
    <property type="match status" value="1"/>
</dbReference>
<comment type="caution">
    <text evidence="6">The sequence shown here is derived from an EMBL/GenBank/DDBJ whole genome shotgun (WGS) entry which is preliminary data.</text>
</comment>
<dbReference type="GO" id="GO:0003700">
    <property type="term" value="F:DNA-binding transcription factor activity"/>
    <property type="evidence" value="ECO:0007669"/>
    <property type="project" value="InterPro"/>
</dbReference>
<dbReference type="FunFam" id="1.10.10.10:FF:000001">
    <property type="entry name" value="LysR family transcriptional regulator"/>
    <property type="match status" value="1"/>
</dbReference>
<accession>A0A7Y9LPR6</accession>
<dbReference type="GO" id="GO:0003677">
    <property type="term" value="F:DNA binding"/>
    <property type="evidence" value="ECO:0007669"/>
    <property type="project" value="UniProtKB-KW"/>
</dbReference>
<dbReference type="Pfam" id="PF00126">
    <property type="entry name" value="HTH_1"/>
    <property type="match status" value="1"/>
</dbReference>
<dbReference type="Proteomes" id="UP000542125">
    <property type="component" value="Unassembled WGS sequence"/>
</dbReference>
<evidence type="ECO:0000313" key="7">
    <source>
        <dbReference type="Proteomes" id="UP000542125"/>
    </source>
</evidence>
<dbReference type="Pfam" id="PF03466">
    <property type="entry name" value="LysR_substrate"/>
    <property type="match status" value="1"/>
</dbReference>
<keyword evidence="7" id="KW-1185">Reference proteome</keyword>
<dbReference type="RefSeq" id="WP_179588121.1">
    <property type="nucleotide sequence ID" value="NZ_JACBYR010000001.1"/>
</dbReference>
<dbReference type="SUPFAM" id="SSF53850">
    <property type="entry name" value="Periplasmic binding protein-like II"/>
    <property type="match status" value="1"/>
</dbReference>
<dbReference type="CDD" id="cd08438">
    <property type="entry name" value="PBP2_CidR"/>
    <property type="match status" value="1"/>
</dbReference>
<dbReference type="PRINTS" id="PR00039">
    <property type="entry name" value="HTHLYSR"/>
</dbReference>
<comment type="similarity">
    <text evidence="1">Belongs to the LysR transcriptional regulatory family.</text>
</comment>
<dbReference type="InterPro" id="IPR005119">
    <property type="entry name" value="LysR_subst-bd"/>
</dbReference>
<evidence type="ECO:0000256" key="4">
    <source>
        <dbReference type="ARBA" id="ARBA00023163"/>
    </source>
</evidence>
<dbReference type="InterPro" id="IPR036388">
    <property type="entry name" value="WH-like_DNA-bd_sf"/>
</dbReference>
<dbReference type="InterPro" id="IPR050950">
    <property type="entry name" value="HTH-type_LysR_regulators"/>
</dbReference>
<dbReference type="Gene3D" id="3.40.190.290">
    <property type="match status" value="1"/>
</dbReference>
<evidence type="ECO:0000256" key="3">
    <source>
        <dbReference type="ARBA" id="ARBA00023125"/>
    </source>
</evidence>
<dbReference type="PANTHER" id="PTHR30419">
    <property type="entry name" value="HTH-TYPE TRANSCRIPTIONAL REGULATOR YBHD"/>
    <property type="match status" value="1"/>
</dbReference>
<protein>
    <submittedName>
        <fullName evidence="6">DNA-binding transcriptional LysR family regulator</fullName>
    </submittedName>
</protein>
<dbReference type="GO" id="GO:0005829">
    <property type="term" value="C:cytosol"/>
    <property type="evidence" value="ECO:0007669"/>
    <property type="project" value="TreeGrafter"/>
</dbReference>
<dbReference type="InterPro" id="IPR036390">
    <property type="entry name" value="WH_DNA-bd_sf"/>
</dbReference>
<evidence type="ECO:0000256" key="1">
    <source>
        <dbReference type="ARBA" id="ARBA00009437"/>
    </source>
</evidence>
<dbReference type="InterPro" id="IPR000847">
    <property type="entry name" value="LysR_HTH_N"/>
</dbReference>
<dbReference type="SUPFAM" id="SSF46785">
    <property type="entry name" value="Winged helix' DNA-binding domain"/>
    <property type="match status" value="1"/>
</dbReference>
<proteinExistence type="inferred from homology"/>
<dbReference type="EMBL" id="JACBYR010000001">
    <property type="protein sequence ID" value="NYE84436.1"/>
    <property type="molecule type" value="Genomic_DNA"/>
</dbReference>
<gene>
    <name evidence="6" type="ORF">FHW18_003707</name>
</gene>
<evidence type="ECO:0000259" key="5">
    <source>
        <dbReference type="PROSITE" id="PS50931"/>
    </source>
</evidence>
<evidence type="ECO:0000313" key="6">
    <source>
        <dbReference type="EMBL" id="NYE84436.1"/>
    </source>
</evidence>
<organism evidence="6 7">
    <name type="scientific">Pigmentiphaga litoralis</name>
    <dbReference type="NCBI Taxonomy" id="516702"/>
    <lineage>
        <taxon>Bacteria</taxon>
        <taxon>Pseudomonadati</taxon>
        <taxon>Pseudomonadota</taxon>
        <taxon>Betaproteobacteria</taxon>
        <taxon>Burkholderiales</taxon>
        <taxon>Alcaligenaceae</taxon>
        <taxon>Pigmentiphaga</taxon>
    </lineage>
</organism>
<keyword evidence="4" id="KW-0804">Transcription</keyword>
<dbReference type="Gene3D" id="1.10.10.10">
    <property type="entry name" value="Winged helix-like DNA-binding domain superfamily/Winged helix DNA-binding domain"/>
    <property type="match status" value="1"/>
</dbReference>
<dbReference type="AlphaFoldDB" id="A0A7Y9LPR6"/>
<sequence length="310" mass="34272">MDLRELRYFLEVVNLQSYTAAAEALFVTQPNVSKMIKQMEAELGAPLLVKEGRRISLTDAGRVIYQRGQEMLAMHAQMLAEVADLDQLTHGELVMGIPPLSNGLLAPLIASFHRKYPGIELKLFEKGSRTVEDELRAGTLEVGAMLLPVDDEFDTLPICRYPLQLIAPADSPWAGRTSVRLADLAQEPFIFYGEGFVLNEVVHAACVRAGFTPRIAGRSSQWDFVASMVEAGVGIALLPELFGMQLNRSRFVVLPIDSPQIWWNMVLAWRKNKYLSFAARAWLELAREALDGPGLNMAPAGPRGSPLQAP</sequence>
<keyword evidence="3 6" id="KW-0238">DNA-binding</keyword>
<reference evidence="6 7" key="1">
    <citation type="submission" date="2020-07" db="EMBL/GenBank/DDBJ databases">
        <title>Genomic Encyclopedia of Type Strains, Phase IV (KMG-V): Genome sequencing to study the core and pangenomes of soil and plant-associated prokaryotes.</title>
        <authorList>
            <person name="Whitman W."/>
        </authorList>
    </citation>
    <scope>NUCLEOTIDE SEQUENCE [LARGE SCALE GENOMIC DNA]</scope>
    <source>
        <strain evidence="6 7">SAS40</strain>
    </source>
</reference>
<dbReference type="PANTHER" id="PTHR30419:SF8">
    <property type="entry name" value="NITROGEN ASSIMILATION TRANSCRIPTIONAL ACTIVATOR-RELATED"/>
    <property type="match status" value="1"/>
</dbReference>
<name>A0A7Y9LPR6_9BURK</name>
<keyword evidence="2" id="KW-0805">Transcription regulation</keyword>